<evidence type="ECO:0000313" key="3">
    <source>
        <dbReference type="Ensembl" id="ENSORLP00020004246.1"/>
    </source>
</evidence>
<dbReference type="InterPro" id="IPR003599">
    <property type="entry name" value="Ig_sub"/>
</dbReference>
<reference key="1">
    <citation type="journal article" date="2007" name="Nature">
        <title>The medaka draft genome and insights into vertebrate genome evolution.</title>
        <authorList>
            <person name="Kasahara M."/>
            <person name="Naruse K."/>
            <person name="Sasaki S."/>
            <person name="Nakatani Y."/>
            <person name="Qu W."/>
            <person name="Ahsan B."/>
            <person name="Yamada T."/>
            <person name="Nagayasu Y."/>
            <person name="Doi K."/>
            <person name="Kasai Y."/>
            <person name="Jindo T."/>
            <person name="Kobayashi D."/>
            <person name="Shimada A."/>
            <person name="Toyoda A."/>
            <person name="Kuroki Y."/>
            <person name="Fujiyama A."/>
            <person name="Sasaki T."/>
            <person name="Shimizu A."/>
            <person name="Asakawa S."/>
            <person name="Shimizu N."/>
            <person name="Hashimoto S."/>
            <person name="Yang J."/>
            <person name="Lee Y."/>
            <person name="Matsushima K."/>
            <person name="Sugano S."/>
            <person name="Sakaizumi M."/>
            <person name="Narita T."/>
            <person name="Ohishi K."/>
            <person name="Haga S."/>
            <person name="Ohta F."/>
            <person name="Nomoto H."/>
            <person name="Nogata K."/>
            <person name="Morishita T."/>
            <person name="Endo T."/>
            <person name="Shin-I T."/>
            <person name="Takeda H."/>
            <person name="Morishita S."/>
            <person name="Kohara Y."/>
        </authorList>
    </citation>
    <scope>NUCLEOTIDE SEQUENCE [LARGE SCALE GENOMIC DNA]</scope>
    <source>
        <strain>Hd-rR</strain>
    </source>
</reference>
<keyword evidence="1" id="KW-1133">Transmembrane helix</keyword>
<proteinExistence type="predicted"/>
<dbReference type="Pfam" id="PF07686">
    <property type="entry name" value="V-set"/>
    <property type="match status" value="1"/>
</dbReference>
<dbReference type="PANTHER" id="PTHR11422">
    <property type="entry name" value="T-CELL SURFACE GLYCOPROTEIN CD4"/>
    <property type="match status" value="1"/>
</dbReference>
<dbReference type="InterPro" id="IPR003598">
    <property type="entry name" value="Ig_sub2"/>
</dbReference>
<dbReference type="SMART" id="SM00408">
    <property type="entry name" value="IGc2"/>
    <property type="match status" value="1"/>
</dbReference>
<dbReference type="AlphaFoldDB" id="A0A3P9K7N3"/>
<keyword evidence="1" id="KW-0812">Transmembrane</keyword>
<organism evidence="3 4">
    <name type="scientific">Oryzias latipes</name>
    <name type="common">Japanese rice fish</name>
    <name type="synonym">Japanese killifish</name>
    <dbReference type="NCBI Taxonomy" id="8090"/>
    <lineage>
        <taxon>Eukaryota</taxon>
        <taxon>Metazoa</taxon>
        <taxon>Chordata</taxon>
        <taxon>Craniata</taxon>
        <taxon>Vertebrata</taxon>
        <taxon>Euteleostomi</taxon>
        <taxon>Actinopterygii</taxon>
        <taxon>Neopterygii</taxon>
        <taxon>Teleostei</taxon>
        <taxon>Neoteleostei</taxon>
        <taxon>Acanthomorphata</taxon>
        <taxon>Ovalentaria</taxon>
        <taxon>Atherinomorphae</taxon>
        <taxon>Beloniformes</taxon>
        <taxon>Adrianichthyidae</taxon>
        <taxon>Oryziinae</taxon>
        <taxon>Oryzias</taxon>
    </lineage>
</organism>
<accession>A0A3P9K7N3</accession>
<name>A0A3P9K7N3_ORYLA</name>
<dbReference type="PROSITE" id="PS50835">
    <property type="entry name" value="IG_LIKE"/>
    <property type="match status" value="1"/>
</dbReference>
<dbReference type="InterPro" id="IPR013783">
    <property type="entry name" value="Ig-like_fold"/>
</dbReference>
<dbReference type="InterPro" id="IPR036179">
    <property type="entry name" value="Ig-like_dom_sf"/>
</dbReference>
<evidence type="ECO:0000259" key="2">
    <source>
        <dbReference type="PROSITE" id="PS50835"/>
    </source>
</evidence>
<dbReference type="PANTHER" id="PTHR11422:SF5">
    <property type="entry name" value="DIVERSE IMMUNOGLOBULIN DOMAIN-CONTAINING PROTEIN 1.1 ISOFORM X1-RELATED"/>
    <property type="match status" value="1"/>
</dbReference>
<dbReference type="InterPro" id="IPR007110">
    <property type="entry name" value="Ig-like_dom"/>
</dbReference>
<dbReference type="Ensembl" id="ENSORLT00020008297.1">
    <property type="protein sequence ID" value="ENSORLP00020004246.1"/>
    <property type="gene ID" value="ENSORLG00020005023.1"/>
</dbReference>
<dbReference type="SUPFAM" id="SSF48726">
    <property type="entry name" value="Immunoglobulin"/>
    <property type="match status" value="1"/>
</dbReference>
<dbReference type="Gene3D" id="2.60.40.10">
    <property type="entry name" value="Immunoglobulins"/>
    <property type="match status" value="1"/>
</dbReference>
<reference evidence="3 4" key="2">
    <citation type="submission" date="2017-04" db="EMBL/GenBank/DDBJ databases">
        <title>CpG methylation of centromeres and impact of large insertions on vertebrate speciation.</title>
        <authorList>
            <person name="Ichikawa K."/>
            <person name="Yoshimura J."/>
            <person name="Morishita S."/>
        </authorList>
    </citation>
    <scope>NUCLEOTIDE SEQUENCE</scope>
    <source>
        <strain evidence="3 4">HNI</strain>
    </source>
</reference>
<protein>
    <recommendedName>
        <fullName evidence="2">Ig-like domain-containing protein</fullName>
    </recommendedName>
</protein>
<feature type="domain" description="Ig-like" evidence="2">
    <location>
        <begin position="22"/>
        <end position="125"/>
    </location>
</feature>
<dbReference type="SMART" id="SM00409">
    <property type="entry name" value="IG"/>
    <property type="match status" value="1"/>
</dbReference>
<evidence type="ECO:0000256" key="1">
    <source>
        <dbReference type="SAM" id="Phobius"/>
    </source>
</evidence>
<reference evidence="3" key="4">
    <citation type="submission" date="2025-09" db="UniProtKB">
        <authorList>
            <consortium name="Ensembl"/>
        </authorList>
    </citation>
    <scope>IDENTIFICATION</scope>
    <source>
        <strain evidence="3">HNI</strain>
    </source>
</reference>
<evidence type="ECO:0000313" key="4">
    <source>
        <dbReference type="Proteomes" id="UP000265180"/>
    </source>
</evidence>
<dbReference type="Proteomes" id="UP000265180">
    <property type="component" value="Chromosome 23"/>
</dbReference>
<sequence>LGFRLGRPFLPITPLQVLLSLPTWTLKSPSRTMEVGDDVLLPCRTTSSSSSCSDVKWLYQKDPDEGFRAEVHDGNVVQSSARASQLRVSSDCYLLIRNITVKDAGRYLCRLGNKNEFDTYLHILSSEYSDVRIGIYIYVCVCVCLCLCILFTLICFSNQVKINHSKFNIYICIDIHFV</sequence>
<reference evidence="3" key="3">
    <citation type="submission" date="2025-08" db="UniProtKB">
        <authorList>
            <consortium name="Ensembl"/>
        </authorList>
    </citation>
    <scope>IDENTIFICATION</scope>
    <source>
        <strain evidence="3">HNI</strain>
    </source>
</reference>
<feature type="transmembrane region" description="Helical" evidence="1">
    <location>
        <begin position="135"/>
        <end position="156"/>
    </location>
</feature>
<dbReference type="InterPro" id="IPR013106">
    <property type="entry name" value="Ig_V-set"/>
</dbReference>
<keyword evidence="1" id="KW-0472">Membrane</keyword>